<gene>
    <name evidence="4" type="ORF">A5888_002157</name>
    <name evidence="5" type="ORF">A5888_004029</name>
</gene>
<dbReference type="InterPro" id="IPR036388">
    <property type="entry name" value="WH-like_DNA-bd_sf"/>
</dbReference>
<dbReference type="PANTHER" id="PTHR30185">
    <property type="entry name" value="CRYPTIC BETA-GLUCOSIDE BGL OPERON ANTITERMINATOR"/>
    <property type="match status" value="1"/>
</dbReference>
<proteinExistence type="predicted"/>
<keyword evidence="1" id="KW-0805">Transcription regulation</keyword>
<sequence length="503" mass="59202">MDYYRIFDTPTNSMLILLEQLQNRQDWLTISELSDHTSLERKTVQKYMKDWQVLLKNSTDPELQELLIFSKGKGYSFSGDGNSFQKCVYLVIKNSYIYALMEKLFFEPEISLKKFTTKQFISEYTLLRRIRKLNHVFSRLNISIALSKGFLSLQGPEPQIRYLGYIFFWKLYRGLGWPFPFVNEQKIRSYVNEHMLPFLTLNETTIIELTYVLALNLTRFHLSKTVRLSDLPIYTEQLNKSIFTDFEKSVASLKNQFYLSEDECHYFALILQTKPQFYTIDRFLEKSIIGHKKMNTSIYPLYEEYIAFDQLNVSTKLTFEFSKKLYFGTILIGFLTEDIFKNFGTTAKGFDYLSYIGQTYPNLIPAIKNRLKQLATKNTLTRNRVLLLRLCEAYALLNQPTDFEPLILIRSEMDLSTVTEEIYIKNLTNLLSPYLHVQFVHRFEHQLSVDMIVGNSVVQDNAFSKENIPRIYIPNDIHKIDLQLLVKTIKNLANQKSELLQRN</sequence>
<dbReference type="EMBL" id="NGMM01000003">
    <property type="protein sequence ID" value="OTP15943.1"/>
    <property type="molecule type" value="Genomic_DNA"/>
</dbReference>
<name>A0A242K759_9ENTE</name>
<dbReference type="RefSeq" id="WP_086349218.1">
    <property type="nucleotide sequence ID" value="NZ_CP147247.1"/>
</dbReference>
<dbReference type="AlphaFoldDB" id="A0A242K759"/>
<protein>
    <recommendedName>
        <fullName evidence="3">Mga helix-turn-helix domain-containing protein</fullName>
    </recommendedName>
</protein>
<dbReference type="InterPro" id="IPR050661">
    <property type="entry name" value="BglG_antiterminators"/>
</dbReference>
<reference evidence="5" key="3">
    <citation type="submission" date="2024-03" db="EMBL/GenBank/DDBJ databases">
        <title>The Genome Sequence of Enterococcus sp. DIV0242b.</title>
        <authorList>
            <consortium name="The Broad Institute Genomics Platform"/>
            <consortium name="The Broad Institute Microbial Omics Core"/>
            <consortium name="The Broad Institute Genomic Center for Infectious Diseases"/>
            <person name="Earl A."/>
            <person name="Manson A."/>
            <person name="Gilmore M."/>
            <person name="Schwartman J."/>
            <person name="Shea T."/>
            <person name="Abouelleil A."/>
            <person name="Cao P."/>
            <person name="Chapman S."/>
            <person name="Cusick C."/>
            <person name="Young S."/>
            <person name="Neafsey D."/>
            <person name="Nusbaum C."/>
            <person name="Birren B."/>
        </authorList>
    </citation>
    <scope>NUCLEOTIDE SEQUENCE</scope>
    <source>
        <strain evidence="5">9E7_DIV0242</strain>
    </source>
</reference>
<evidence type="ECO:0000313" key="5">
    <source>
        <dbReference type="EMBL" id="WYJ92256.1"/>
    </source>
</evidence>
<keyword evidence="6" id="KW-1185">Reference proteome</keyword>
<dbReference type="OrthoDB" id="2194501at2"/>
<evidence type="ECO:0000313" key="6">
    <source>
        <dbReference type="Proteomes" id="UP000195141"/>
    </source>
</evidence>
<organism evidence="4">
    <name type="scientific">Candidatus Enterococcus clewellii</name>
    <dbReference type="NCBI Taxonomy" id="1834193"/>
    <lineage>
        <taxon>Bacteria</taxon>
        <taxon>Bacillati</taxon>
        <taxon>Bacillota</taxon>
        <taxon>Bacilli</taxon>
        <taxon>Lactobacillales</taxon>
        <taxon>Enterococcaceae</taxon>
        <taxon>Enterococcus</taxon>
    </lineage>
</organism>
<evidence type="ECO:0000259" key="3">
    <source>
        <dbReference type="Pfam" id="PF05043"/>
    </source>
</evidence>
<dbReference type="Proteomes" id="UP000195141">
    <property type="component" value="Chromosome"/>
</dbReference>
<dbReference type="EMBL" id="CP147247">
    <property type="protein sequence ID" value="WYJ92256.1"/>
    <property type="molecule type" value="Genomic_DNA"/>
</dbReference>
<reference evidence="4" key="1">
    <citation type="submission" date="2017-05" db="EMBL/GenBank/DDBJ databases">
        <title>The Genome Sequence of Enterococcus sp. 9E7_DIV0242.</title>
        <authorList>
            <consortium name="The Broad Institute Genomics Platform"/>
            <consortium name="The Broad Institute Genomic Center for Infectious Diseases"/>
            <person name="Earl A."/>
            <person name="Manson A."/>
            <person name="Schwartman J."/>
            <person name="Gilmore M."/>
            <person name="Abouelleil A."/>
            <person name="Cao P."/>
            <person name="Chapman S."/>
            <person name="Cusick C."/>
            <person name="Shea T."/>
            <person name="Young S."/>
            <person name="Neafsey D."/>
            <person name="Nusbaum C."/>
            <person name="Birren B."/>
        </authorList>
    </citation>
    <scope>NUCLEOTIDE SEQUENCE [LARGE SCALE GENOMIC DNA]</scope>
    <source>
        <strain evidence="4">9E7_DIV0242</strain>
    </source>
</reference>
<dbReference type="Gene3D" id="1.10.10.10">
    <property type="entry name" value="Winged helix-like DNA-binding domain superfamily/Winged helix DNA-binding domain"/>
    <property type="match status" value="1"/>
</dbReference>
<evidence type="ECO:0000256" key="1">
    <source>
        <dbReference type="ARBA" id="ARBA00023015"/>
    </source>
</evidence>
<dbReference type="InterPro" id="IPR007737">
    <property type="entry name" value="Mga_HTH"/>
</dbReference>
<feature type="domain" description="Mga helix-turn-helix" evidence="3">
    <location>
        <begin position="83"/>
        <end position="168"/>
    </location>
</feature>
<keyword evidence="2" id="KW-0804">Transcription</keyword>
<evidence type="ECO:0000313" key="4">
    <source>
        <dbReference type="EMBL" id="OTP15943.1"/>
    </source>
</evidence>
<dbReference type="Pfam" id="PF05043">
    <property type="entry name" value="Mga"/>
    <property type="match status" value="1"/>
</dbReference>
<dbReference type="PANTHER" id="PTHR30185:SF18">
    <property type="entry name" value="TRANSCRIPTIONAL REGULATOR MTLR"/>
    <property type="match status" value="1"/>
</dbReference>
<reference evidence="5" key="2">
    <citation type="submission" date="2017-05" db="EMBL/GenBank/DDBJ databases">
        <authorList>
            <consortium name="The Broad Institute Genomics Platform"/>
            <consortium name="The Broad Institute Genomic Center for Infectious Diseases"/>
            <person name="Earl A."/>
            <person name="Manson A."/>
            <person name="Schwartman J."/>
            <person name="Gilmore M."/>
            <person name="Abouelleil A."/>
            <person name="Cao P."/>
            <person name="Chapman S."/>
            <person name="Cusick C."/>
            <person name="Shea T."/>
            <person name="Young S."/>
            <person name="Neafsey D."/>
            <person name="Nusbaum C."/>
            <person name="Birren B."/>
        </authorList>
    </citation>
    <scope>NUCLEOTIDE SEQUENCE</scope>
    <source>
        <strain evidence="5">9E7_DIV0242</strain>
    </source>
</reference>
<accession>A0A242K759</accession>
<evidence type="ECO:0000256" key="2">
    <source>
        <dbReference type="ARBA" id="ARBA00023163"/>
    </source>
</evidence>